<dbReference type="PaxDb" id="3827-XP_004490415.1"/>
<dbReference type="Proteomes" id="UP000087171">
    <property type="component" value="Chromosome Ca2"/>
</dbReference>
<dbReference type="RefSeq" id="XP_004490415.1">
    <property type="nucleotide sequence ID" value="XM_004490358.1"/>
</dbReference>
<dbReference type="PANTHER" id="PTHR15503">
    <property type="entry name" value="LDOC1 RELATED"/>
    <property type="match status" value="1"/>
</dbReference>
<keyword evidence="1" id="KW-0862">Zinc</keyword>
<gene>
    <name evidence="4" type="primary">LOC101493050</name>
</gene>
<dbReference type="eggNOG" id="KOG0017">
    <property type="taxonomic scope" value="Eukaryota"/>
</dbReference>
<keyword evidence="1" id="KW-0479">Metal-binding</keyword>
<reference evidence="3" key="1">
    <citation type="journal article" date="2013" name="Nat. Biotechnol.">
        <title>Draft genome sequence of chickpea (Cicer arietinum) provides a resource for trait improvement.</title>
        <authorList>
            <person name="Varshney R.K."/>
            <person name="Song C."/>
            <person name="Saxena R.K."/>
            <person name="Azam S."/>
            <person name="Yu S."/>
            <person name="Sharpe A.G."/>
            <person name="Cannon S."/>
            <person name="Baek J."/>
            <person name="Rosen B.D."/>
            <person name="Tar'an B."/>
            <person name="Millan T."/>
            <person name="Zhang X."/>
            <person name="Ramsay L.D."/>
            <person name="Iwata A."/>
            <person name="Wang Y."/>
            <person name="Nelson W."/>
            <person name="Farmer A.D."/>
            <person name="Gaur P.M."/>
            <person name="Soderlund C."/>
            <person name="Penmetsa R.V."/>
            <person name="Xu C."/>
            <person name="Bharti A.K."/>
            <person name="He W."/>
            <person name="Winter P."/>
            <person name="Zhao S."/>
            <person name="Hane J.K."/>
            <person name="Carrasquilla-Garcia N."/>
            <person name="Condie J.A."/>
            <person name="Upadhyaya H.D."/>
            <person name="Luo M.C."/>
            <person name="Thudi M."/>
            <person name="Gowda C.L."/>
            <person name="Singh N.P."/>
            <person name="Lichtenzveig J."/>
            <person name="Gali K.K."/>
            <person name="Rubio J."/>
            <person name="Nadarajan N."/>
            <person name="Dolezel J."/>
            <person name="Bansal K.C."/>
            <person name="Xu X."/>
            <person name="Edwards D."/>
            <person name="Zhang G."/>
            <person name="Kahl G."/>
            <person name="Gil J."/>
            <person name="Singh K.B."/>
            <person name="Datta S.K."/>
            <person name="Jackson S.A."/>
            <person name="Wang J."/>
            <person name="Cook D.R."/>
        </authorList>
    </citation>
    <scope>NUCLEOTIDE SEQUENCE [LARGE SCALE GENOMIC DNA]</scope>
    <source>
        <strain evidence="3">cv. CDC Frontier</strain>
    </source>
</reference>
<protein>
    <submittedName>
        <fullName evidence="4">Uncharacterized protein LOC101493050</fullName>
    </submittedName>
</protein>
<feature type="domain" description="CCHC-type" evidence="2">
    <location>
        <begin position="274"/>
        <end position="288"/>
    </location>
</feature>
<dbReference type="OrthoDB" id="1434145at2759"/>
<reference evidence="4" key="2">
    <citation type="submission" date="2025-08" db="UniProtKB">
        <authorList>
            <consortium name="RefSeq"/>
        </authorList>
    </citation>
    <scope>IDENTIFICATION</scope>
    <source>
        <tissue evidence="4">Etiolated seedlings</tissue>
    </source>
</reference>
<dbReference type="Pfam" id="PF03732">
    <property type="entry name" value="Retrotrans_gag"/>
    <property type="match status" value="1"/>
</dbReference>
<dbReference type="GO" id="GO:0008270">
    <property type="term" value="F:zinc ion binding"/>
    <property type="evidence" value="ECO:0007669"/>
    <property type="project" value="UniProtKB-KW"/>
</dbReference>
<dbReference type="InterPro" id="IPR005162">
    <property type="entry name" value="Retrotrans_gag_dom"/>
</dbReference>
<dbReference type="InterPro" id="IPR032567">
    <property type="entry name" value="RTL1-rel"/>
</dbReference>
<name>A0A1S2XJS3_CICAR</name>
<dbReference type="PROSITE" id="PS50158">
    <property type="entry name" value="ZF_CCHC"/>
    <property type="match status" value="1"/>
</dbReference>
<dbReference type="Gene3D" id="4.10.60.10">
    <property type="entry name" value="Zinc finger, CCHC-type"/>
    <property type="match status" value="1"/>
</dbReference>
<proteinExistence type="predicted"/>
<dbReference type="AlphaFoldDB" id="A0A1S2XJS3"/>
<dbReference type="InterPro" id="IPR036875">
    <property type="entry name" value="Znf_CCHC_sf"/>
</dbReference>
<keyword evidence="1" id="KW-0863">Zinc-finger</keyword>
<dbReference type="InterPro" id="IPR001878">
    <property type="entry name" value="Znf_CCHC"/>
</dbReference>
<dbReference type="PANTHER" id="PTHR15503:SF42">
    <property type="entry name" value="ZINC FINGER, CCHC-TYPE, RETROTRANSPOSON GAG DOMAIN, ASPARTIC PEPTIDASE DOMAIN PROTEIN-RELATED"/>
    <property type="match status" value="1"/>
</dbReference>
<evidence type="ECO:0000313" key="3">
    <source>
        <dbReference type="Proteomes" id="UP000087171"/>
    </source>
</evidence>
<evidence type="ECO:0000259" key="2">
    <source>
        <dbReference type="PROSITE" id="PS50158"/>
    </source>
</evidence>
<dbReference type="Pfam" id="PF00098">
    <property type="entry name" value="zf-CCHC"/>
    <property type="match status" value="1"/>
</dbReference>
<sequence>MLPRRNNATRVNVNRDDQMAETMNNMVAYVALQTAAKTLRDLEKREKEICAAESRGLEDFCHHNPLKFRGAESLEKTDHWIQEVENIFEMINYQAMVKVNYATYLLLGDAEYWWRCTRLLMGSAHEEVNLESFKRKFLDKYFPMSTRTKLGYDFLKLYQGNMIVDEYVAKFQSLSIHFRFFREEVDEQFMCHRFQNGLKYEIQDSVLPLGIQRFQNKKGKQVVKPYNRPHYNNRGQNRLVNQNIGRQLGQLTRCFQYGEEGNYANACTSKSFPCYNCQKLGHFARDCKALKVEPIVNATRATRPTAKGRIYCMSAKAGNQSSNLIQRDYSMDWMSYHYVILDCACKLVLFPEPGVVKYMAANKLGVSLREGTRVSFIR</sequence>
<evidence type="ECO:0000313" key="4">
    <source>
        <dbReference type="RefSeq" id="XP_004490415.1"/>
    </source>
</evidence>
<dbReference type="GO" id="GO:0003676">
    <property type="term" value="F:nucleic acid binding"/>
    <property type="evidence" value="ECO:0007669"/>
    <property type="project" value="InterPro"/>
</dbReference>
<evidence type="ECO:0000256" key="1">
    <source>
        <dbReference type="PROSITE-ProRule" id="PRU00047"/>
    </source>
</evidence>
<keyword evidence="3" id="KW-1185">Reference proteome</keyword>
<dbReference type="SUPFAM" id="SSF57756">
    <property type="entry name" value="Retrovirus zinc finger-like domains"/>
    <property type="match status" value="1"/>
</dbReference>
<organism evidence="3 4">
    <name type="scientific">Cicer arietinum</name>
    <name type="common">Chickpea</name>
    <name type="synonym">Garbanzo</name>
    <dbReference type="NCBI Taxonomy" id="3827"/>
    <lineage>
        <taxon>Eukaryota</taxon>
        <taxon>Viridiplantae</taxon>
        <taxon>Streptophyta</taxon>
        <taxon>Embryophyta</taxon>
        <taxon>Tracheophyta</taxon>
        <taxon>Spermatophyta</taxon>
        <taxon>Magnoliopsida</taxon>
        <taxon>eudicotyledons</taxon>
        <taxon>Gunneridae</taxon>
        <taxon>Pentapetalae</taxon>
        <taxon>rosids</taxon>
        <taxon>fabids</taxon>
        <taxon>Fabales</taxon>
        <taxon>Fabaceae</taxon>
        <taxon>Papilionoideae</taxon>
        <taxon>50 kb inversion clade</taxon>
        <taxon>NPAAA clade</taxon>
        <taxon>Hologalegina</taxon>
        <taxon>IRL clade</taxon>
        <taxon>Cicereae</taxon>
        <taxon>Cicer</taxon>
    </lineage>
</organism>
<accession>A0A1S2XJS3</accession>
<dbReference type="SMART" id="SM00343">
    <property type="entry name" value="ZnF_C2HC"/>
    <property type="match status" value="2"/>
</dbReference>